<evidence type="ECO:0000256" key="4">
    <source>
        <dbReference type="ARBA" id="ARBA00022801"/>
    </source>
</evidence>
<dbReference type="EMBL" id="AHEN01000026">
    <property type="protein sequence ID" value="EJR00102.1"/>
    <property type="molecule type" value="Genomic_DNA"/>
</dbReference>
<dbReference type="GO" id="GO:0008234">
    <property type="term" value="F:cysteine-type peptidase activity"/>
    <property type="evidence" value="ECO:0007669"/>
    <property type="project" value="UniProtKB-KW"/>
</dbReference>
<feature type="domain" description="NlpC/P60" evidence="9">
    <location>
        <begin position="330"/>
        <end position="446"/>
    </location>
</feature>
<dbReference type="Pfam" id="PF00877">
    <property type="entry name" value="NLPC_P60"/>
    <property type="match status" value="1"/>
</dbReference>
<evidence type="ECO:0000259" key="9">
    <source>
        <dbReference type="PROSITE" id="PS51935"/>
    </source>
</evidence>
<dbReference type="InterPro" id="IPR057309">
    <property type="entry name" value="PcsB_CC"/>
</dbReference>
<protein>
    <recommendedName>
        <fullName evidence="9">NlpC/P60 domain-containing protein</fullName>
    </recommendedName>
</protein>
<reference evidence="10 11" key="1">
    <citation type="submission" date="2012-04" db="EMBL/GenBank/DDBJ databases">
        <title>The Genome Sequence of Bacillus cereus MC67.</title>
        <authorList>
            <consortium name="The Broad Institute Genome Sequencing Platform"/>
            <consortium name="The Broad Institute Genome Sequencing Center for Infectious Disease"/>
            <person name="Feldgarden M."/>
            <person name="Van der Auwera G.A."/>
            <person name="Mahillon J."/>
            <person name="Duprez V."/>
            <person name="Timmery S."/>
            <person name="Mattelet C."/>
            <person name="Dierick K."/>
            <person name="Sun M."/>
            <person name="Yu Z."/>
            <person name="Zhu L."/>
            <person name="Hu X."/>
            <person name="Shank E.B."/>
            <person name="Swiecicka I."/>
            <person name="Hansen B.M."/>
            <person name="Andrup L."/>
            <person name="Young S.K."/>
            <person name="Zeng Q."/>
            <person name="Gargeya S."/>
            <person name="Fitzgerald M."/>
            <person name="Haas B."/>
            <person name="Abouelleil A."/>
            <person name="Alvarado L."/>
            <person name="Arachchi H.M."/>
            <person name="Berlin A."/>
            <person name="Chapman S.B."/>
            <person name="Goldberg J."/>
            <person name="Griggs A."/>
            <person name="Gujja S."/>
            <person name="Hansen M."/>
            <person name="Howarth C."/>
            <person name="Imamovic A."/>
            <person name="Larimer J."/>
            <person name="McCowen C."/>
            <person name="Montmayeur A."/>
            <person name="Murphy C."/>
            <person name="Neiman D."/>
            <person name="Pearson M."/>
            <person name="Priest M."/>
            <person name="Roberts A."/>
            <person name="Saif S."/>
            <person name="Shea T."/>
            <person name="Sisk P."/>
            <person name="Sykes S."/>
            <person name="Wortman J."/>
            <person name="Nusbaum C."/>
            <person name="Birren B."/>
        </authorList>
    </citation>
    <scope>NUCLEOTIDE SEQUENCE [LARGE SCALE GENOMIC DNA]</scope>
    <source>
        <strain evidence="10 11">MC67</strain>
    </source>
</reference>
<keyword evidence="6" id="KW-0175">Coiled coil</keyword>
<keyword evidence="5" id="KW-0788">Thiol protease</keyword>
<evidence type="ECO:0000313" key="11">
    <source>
        <dbReference type="Proteomes" id="UP000006997"/>
    </source>
</evidence>
<feature type="compositionally biased region" description="Low complexity" evidence="7">
    <location>
        <begin position="265"/>
        <end position="289"/>
    </location>
</feature>
<dbReference type="GO" id="GO:0006508">
    <property type="term" value="P:proteolysis"/>
    <property type="evidence" value="ECO:0007669"/>
    <property type="project" value="UniProtKB-KW"/>
</dbReference>
<dbReference type="InterPro" id="IPR000064">
    <property type="entry name" value="NLP_P60_dom"/>
</dbReference>
<dbReference type="PANTHER" id="PTHR47053">
    <property type="entry name" value="MUREIN DD-ENDOPEPTIDASE MEPH-RELATED"/>
    <property type="match status" value="1"/>
</dbReference>
<feature type="coiled-coil region" evidence="6">
    <location>
        <begin position="40"/>
        <end position="123"/>
    </location>
</feature>
<evidence type="ECO:0000256" key="5">
    <source>
        <dbReference type="ARBA" id="ARBA00022807"/>
    </source>
</evidence>
<keyword evidence="4" id="KW-0378">Hydrolase</keyword>
<dbReference type="InterPro" id="IPR051202">
    <property type="entry name" value="Peptidase_C40"/>
</dbReference>
<name>J8ESW4_BACCE</name>
<evidence type="ECO:0000256" key="1">
    <source>
        <dbReference type="ARBA" id="ARBA00007074"/>
    </source>
</evidence>
<keyword evidence="2" id="KW-0645">Protease</keyword>
<dbReference type="PROSITE" id="PS51935">
    <property type="entry name" value="NLPC_P60"/>
    <property type="match status" value="1"/>
</dbReference>
<evidence type="ECO:0000256" key="2">
    <source>
        <dbReference type="ARBA" id="ARBA00022670"/>
    </source>
</evidence>
<dbReference type="Gene3D" id="3.90.1720.10">
    <property type="entry name" value="endopeptidase domain like (from Nostoc punctiforme)"/>
    <property type="match status" value="1"/>
</dbReference>
<evidence type="ECO:0000256" key="8">
    <source>
        <dbReference type="SAM" id="SignalP"/>
    </source>
</evidence>
<evidence type="ECO:0000256" key="7">
    <source>
        <dbReference type="SAM" id="MobiDB-lite"/>
    </source>
</evidence>
<comment type="similarity">
    <text evidence="1">Belongs to the peptidase C40 family.</text>
</comment>
<dbReference type="Pfam" id="PF24568">
    <property type="entry name" value="CC_PcsB"/>
    <property type="match status" value="1"/>
</dbReference>
<comment type="caution">
    <text evidence="10">The sequence shown here is derived from an EMBL/GenBank/DDBJ whole genome shotgun (WGS) entry which is preliminary data.</text>
</comment>
<organism evidence="10 11">
    <name type="scientific">Bacillus cereus MC67</name>
    <dbReference type="NCBI Taxonomy" id="1053219"/>
    <lineage>
        <taxon>Bacteria</taxon>
        <taxon>Bacillati</taxon>
        <taxon>Bacillota</taxon>
        <taxon>Bacilli</taxon>
        <taxon>Bacillales</taxon>
        <taxon>Bacillaceae</taxon>
        <taxon>Bacillus</taxon>
        <taxon>Bacillus cereus group</taxon>
    </lineage>
</organism>
<sequence length="446" mass="48651">MKKESGVKNKMKKLKMASCALVAGLMFSGLTPNVFAEDKISDVKSQINTQNDTLHKQQQERDELQKQMNDLNKTIQGLDKSVQENASKLDETTKKVSDTEQLIENKNKDIAELQTKIAKREELLRKRLVALQEQPNTNIVTEVLVNSKNVADLVDRLASVSKIMESDEDIMKTQQEDQVNVKKDVETVKEKQKELKEAQSQIETAKKELDVEKEKKATAVNDLSGKMDTVVTSMTSTEGQLKDLEKQALQLQRIAEQEAQEKAAQEAAAQKQAEQAAKEAQTQQAAPAPAQAPAPAPAQQAAPANNAGQAQKEEPKKEAPKKEKPAPAPASNAGGVIGKAQQYLGMPYVWGSASPSNGGFDCSGFISYVFGVGRQDVAGYWNSVSKVSSPQPGDLVFFQGTYKAGPSHIGIYVGNDQMIHAGDKGIAYSSLSSSYNQKHFLGYGRL</sequence>
<evidence type="ECO:0000256" key="3">
    <source>
        <dbReference type="ARBA" id="ARBA00022729"/>
    </source>
</evidence>
<keyword evidence="3 8" id="KW-0732">Signal</keyword>
<dbReference type="HOGENOM" id="CLU_050641_0_0_9"/>
<feature type="region of interest" description="Disordered" evidence="7">
    <location>
        <begin position="262"/>
        <end position="335"/>
    </location>
</feature>
<dbReference type="PANTHER" id="PTHR47053:SF1">
    <property type="entry name" value="MUREIN DD-ENDOPEPTIDASE MEPH-RELATED"/>
    <property type="match status" value="1"/>
</dbReference>
<dbReference type="InterPro" id="IPR038765">
    <property type="entry name" value="Papain-like_cys_pep_sf"/>
</dbReference>
<feature type="compositionally biased region" description="Basic and acidic residues" evidence="7">
    <location>
        <begin position="311"/>
        <end position="325"/>
    </location>
</feature>
<proteinExistence type="inferred from homology"/>
<gene>
    <name evidence="10" type="ORF">II3_02492</name>
</gene>
<dbReference type="Gene3D" id="6.10.250.3150">
    <property type="match status" value="1"/>
</dbReference>
<evidence type="ECO:0000256" key="6">
    <source>
        <dbReference type="SAM" id="Coils"/>
    </source>
</evidence>
<accession>J8ESW4</accession>
<dbReference type="Proteomes" id="UP000006997">
    <property type="component" value="Unassembled WGS sequence"/>
</dbReference>
<evidence type="ECO:0000313" key="10">
    <source>
        <dbReference type="EMBL" id="EJR00102.1"/>
    </source>
</evidence>
<feature type="signal peptide" evidence="8">
    <location>
        <begin position="1"/>
        <end position="36"/>
    </location>
</feature>
<dbReference type="AlphaFoldDB" id="J8ESW4"/>
<dbReference type="SUPFAM" id="SSF54001">
    <property type="entry name" value="Cysteine proteinases"/>
    <property type="match status" value="1"/>
</dbReference>
<dbReference type="PATRIC" id="fig|1053219.3.peg.2539"/>
<feature type="chain" id="PRO_5003806229" description="NlpC/P60 domain-containing protein" evidence="8">
    <location>
        <begin position="37"/>
        <end position="446"/>
    </location>
</feature>
<feature type="compositionally biased region" description="Low complexity" evidence="7">
    <location>
        <begin position="297"/>
        <end position="310"/>
    </location>
</feature>
<dbReference type="RefSeq" id="WP_002159870.1">
    <property type="nucleotide sequence ID" value="NZ_JH792113.1"/>
</dbReference>